<evidence type="ECO:0000313" key="12">
    <source>
        <dbReference type="Proteomes" id="UP000095300"/>
    </source>
</evidence>
<dbReference type="EnsemblMetazoa" id="SCAU001116-RA">
    <property type="protein sequence ID" value="SCAU001116-PA"/>
    <property type="gene ID" value="SCAU001116"/>
</dbReference>
<accession>A0A1I8NQC7</accession>
<dbReference type="InterPro" id="IPR002401">
    <property type="entry name" value="Cyt_P450_E_grp-I"/>
</dbReference>
<dbReference type="PANTHER" id="PTHR24291:SF203">
    <property type="entry name" value="CYTOCHROME P450 4D1-RELATED"/>
    <property type="match status" value="1"/>
</dbReference>
<dbReference type="GO" id="GO:0016705">
    <property type="term" value="F:oxidoreductase activity, acting on paired donors, with incorporation or reduction of molecular oxygen"/>
    <property type="evidence" value="ECO:0007669"/>
    <property type="project" value="InterPro"/>
</dbReference>
<dbReference type="GO" id="GO:0004497">
    <property type="term" value="F:monooxygenase activity"/>
    <property type="evidence" value="ECO:0007669"/>
    <property type="project" value="UniProtKB-KW"/>
</dbReference>
<dbReference type="InterPro" id="IPR001128">
    <property type="entry name" value="Cyt_P450"/>
</dbReference>
<keyword evidence="10" id="KW-0472">Membrane</keyword>
<evidence type="ECO:0000256" key="6">
    <source>
        <dbReference type="ARBA" id="ARBA00023004"/>
    </source>
</evidence>
<evidence type="ECO:0000256" key="4">
    <source>
        <dbReference type="ARBA" id="ARBA00022723"/>
    </source>
</evidence>
<evidence type="ECO:0000313" key="11">
    <source>
        <dbReference type="EnsemblMetazoa" id="SCAU001116-PA"/>
    </source>
</evidence>
<comment type="cofactor">
    <cofactor evidence="1 8">
        <name>heme</name>
        <dbReference type="ChEBI" id="CHEBI:30413"/>
    </cofactor>
</comment>
<dbReference type="OrthoDB" id="1470350at2759"/>
<organism evidence="11 12">
    <name type="scientific">Stomoxys calcitrans</name>
    <name type="common">Stable fly</name>
    <name type="synonym">Conops calcitrans</name>
    <dbReference type="NCBI Taxonomy" id="35570"/>
    <lineage>
        <taxon>Eukaryota</taxon>
        <taxon>Metazoa</taxon>
        <taxon>Ecdysozoa</taxon>
        <taxon>Arthropoda</taxon>
        <taxon>Hexapoda</taxon>
        <taxon>Insecta</taxon>
        <taxon>Pterygota</taxon>
        <taxon>Neoptera</taxon>
        <taxon>Endopterygota</taxon>
        <taxon>Diptera</taxon>
        <taxon>Brachycera</taxon>
        <taxon>Muscomorpha</taxon>
        <taxon>Muscoidea</taxon>
        <taxon>Muscidae</taxon>
        <taxon>Stomoxys</taxon>
    </lineage>
</organism>
<keyword evidence="10" id="KW-0812">Transmembrane</keyword>
<dbReference type="GO" id="GO:0005506">
    <property type="term" value="F:iron ion binding"/>
    <property type="evidence" value="ECO:0007669"/>
    <property type="project" value="InterPro"/>
</dbReference>
<comment type="similarity">
    <text evidence="2 9">Belongs to the cytochrome P450 family.</text>
</comment>
<gene>
    <name evidence="11" type="primary">106084174</name>
</gene>
<sequence>MTAFAISGITYFFGFLVLPIIFGFIIYLVKFKHTIDVIKSIPGPPAIPLVGHGHYFIGKSPHENLLQFHAFAKTYGRTYKIWLGPELNIMTNDVQDAEVILGTTRFNDKAQQYVTLDPWLREGLLISRARKWHLRRKALTPAFHFKILEQFVEIFDRQSRSLLENLHKEHRMQTSKGFDLYDWVNLSTLDTICESAMGVSVNAQTNADSEYVRAVKTIAMVLHKRMFDIIYRFNLTYRLTKLAREEKKALAVLHGFTEKVIIQRREELLKAQQQTEDQSTNADADVGSKRKMAFLDILLQSEIDGKPLSNLDIREEVDTFMFEGHDTTSSAITFCFYNLALNPECQRKCFEEVIQVLGKDKSKPVTFEDLNNLHYVELCIKETLRLFPSVPLLGRKITEECEINGKIIPAGTNIGISPLQLGRMEELFPEPNVFKPERFEAGFSSEKVSPYAYIPFSAGPRNCIGQKFAMLEIKTVLANVLRHYEVDYAGNKDEEPLLIAELILRTKDPLMFKIKPRVY</sequence>
<proteinExistence type="inferred from homology"/>
<dbReference type="GO" id="GO:0020037">
    <property type="term" value="F:heme binding"/>
    <property type="evidence" value="ECO:0007669"/>
    <property type="project" value="InterPro"/>
</dbReference>
<name>A0A1I8NQC7_STOCA</name>
<protein>
    <recommendedName>
        <fullName evidence="13">Cytochrome P450</fullName>
    </recommendedName>
</protein>
<keyword evidence="4 8" id="KW-0479">Metal-binding</keyword>
<evidence type="ECO:0000256" key="10">
    <source>
        <dbReference type="SAM" id="Phobius"/>
    </source>
</evidence>
<feature type="transmembrane region" description="Helical" evidence="10">
    <location>
        <begin position="6"/>
        <end position="29"/>
    </location>
</feature>
<keyword evidence="10" id="KW-1133">Transmembrane helix</keyword>
<dbReference type="AlphaFoldDB" id="A0A1I8NQC7"/>
<dbReference type="Pfam" id="PF00067">
    <property type="entry name" value="p450"/>
    <property type="match status" value="1"/>
</dbReference>
<evidence type="ECO:0000256" key="9">
    <source>
        <dbReference type="RuleBase" id="RU000461"/>
    </source>
</evidence>
<dbReference type="Proteomes" id="UP000095300">
    <property type="component" value="Unassembled WGS sequence"/>
</dbReference>
<evidence type="ECO:0000256" key="1">
    <source>
        <dbReference type="ARBA" id="ARBA00001971"/>
    </source>
</evidence>
<dbReference type="SUPFAM" id="SSF48264">
    <property type="entry name" value="Cytochrome P450"/>
    <property type="match status" value="1"/>
</dbReference>
<dbReference type="PRINTS" id="PR00463">
    <property type="entry name" value="EP450I"/>
</dbReference>
<reference evidence="11" key="1">
    <citation type="submission" date="2020-05" db="UniProtKB">
        <authorList>
            <consortium name="EnsemblMetazoa"/>
        </authorList>
    </citation>
    <scope>IDENTIFICATION</scope>
    <source>
        <strain evidence="11">USDA</strain>
    </source>
</reference>
<evidence type="ECO:0000256" key="5">
    <source>
        <dbReference type="ARBA" id="ARBA00023002"/>
    </source>
</evidence>
<dbReference type="Gene3D" id="1.10.630.10">
    <property type="entry name" value="Cytochrome P450"/>
    <property type="match status" value="1"/>
</dbReference>
<keyword evidence="6 8" id="KW-0408">Iron</keyword>
<dbReference type="PRINTS" id="PR00385">
    <property type="entry name" value="P450"/>
</dbReference>
<evidence type="ECO:0000256" key="2">
    <source>
        <dbReference type="ARBA" id="ARBA00010617"/>
    </source>
</evidence>
<evidence type="ECO:0008006" key="13">
    <source>
        <dbReference type="Google" id="ProtNLM"/>
    </source>
</evidence>
<dbReference type="InterPro" id="IPR050196">
    <property type="entry name" value="Cytochrome_P450_Monoox"/>
</dbReference>
<dbReference type="InterPro" id="IPR017972">
    <property type="entry name" value="Cyt_P450_CS"/>
</dbReference>
<dbReference type="PANTHER" id="PTHR24291">
    <property type="entry name" value="CYTOCHROME P450 FAMILY 4"/>
    <property type="match status" value="1"/>
</dbReference>
<evidence type="ECO:0000256" key="3">
    <source>
        <dbReference type="ARBA" id="ARBA00022617"/>
    </source>
</evidence>
<keyword evidence="12" id="KW-1185">Reference proteome</keyword>
<keyword evidence="7 9" id="KW-0503">Monooxygenase</keyword>
<feature type="binding site" description="axial binding residue" evidence="8">
    <location>
        <position position="463"/>
    </location>
    <ligand>
        <name>heme</name>
        <dbReference type="ChEBI" id="CHEBI:30413"/>
    </ligand>
    <ligandPart>
        <name>Fe</name>
        <dbReference type="ChEBI" id="CHEBI:18248"/>
    </ligandPart>
</feature>
<evidence type="ECO:0000256" key="8">
    <source>
        <dbReference type="PIRSR" id="PIRSR602401-1"/>
    </source>
</evidence>
<keyword evidence="3 8" id="KW-0349">Heme</keyword>
<dbReference type="InterPro" id="IPR036396">
    <property type="entry name" value="Cyt_P450_sf"/>
</dbReference>
<dbReference type="PROSITE" id="PS00086">
    <property type="entry name" value="CYTOCHROME_P450"/>
    <property type="match status" value="1"/>
</dbReference>
<dbReference type="CDD" id="cd20628">
    <property type="entry name" value="CYP4"/>
    <property type="match status" value="1"/>
</dbReference>
<dbReference type="VEuPathDB" id="VectorBase:SCAU001116"/>
<evidence type="ECO:0000256" key="7">
    <source>
        <dbReference type="ARBA" id="ARBA00023033"/>
    </source>
</evidence>
<keyword evidence="5 9" id="KW-0560">Oxidoreductase</keyword>